<dbReference type="InterPro" id="IPR004474">
    <property type="entry name" value="LytR_CpsA_psr"/>
</dbReference>
<evidence type="ECO:0000313" key="4">
    <source>
        <dbReference type="EMBL" id="PYE54530.1"/>
    </source>
</evidence>
<dbReference type="PANTHER" id="PTHR33392">
    <property type="entry name" value="POLYISOPRENYL-TEICHOIC ACID--PEPTIDOGLYCAN TEICHOIC ACID TRANSFERASE TAGU"/>
    <property type="match status" value="1"/>
</dbReference>
<dbReference type="InterPro" id="IPR050922">
    <property type="entry name" value="LytR/CpsA/Psr_CW_biosynth"/>
</dbReference>
<evidence type="ECO:0000259" key="3">
    <source>
        <dbReference type="Pfam" id="PF13399"/>
    </source>
</evidence>
<accession>A0A318SP52</accession>
<evidence type="ECO:0000259" key="2">
    <source>
        <dbReference type="Pfam" id="PF03816"/>
    </source>
</evidence>
<organism evidence="4 5">
    <name type="scientific">Deinococcus yavapaiensis KR-236</name>
    <dbReference type="NCBI Taxonomy" id="694435"/>
    <lineage>
        <taxon>Bacteria</taxon>
        <taxon>Thermotogati</taxon>
        <taxon>Deinococcota</taxon>
        <taxon>Deinococci</taxon>
        <taxon>Deinococcales</taxon>
        <taxon>Deinococcaceae</taxon>
        <taxon>Deinococcus</taxon>
    </lineage>
</organism>
<comment type="caution">
    <text evidence="4">The sequence shown here is derived from an EMBL/GenBank/DDBJ whole genome shotgun (WGS) entry which is preliminary data.</text>
</comment>
<dbReference type="PANTHER" id="PTHR33392:SF6">
    <property type="entry name" value="POLYISOPRENYL-TEICHOIC ACID--PEPTIDOGLYCAN TEICHOIC ACID TRANSFERASE TAGU"/>
    <property type="match status" value="1"/>
</dbReference>
<keyword evidence="5" id="KW-1185">Reference proteome</keyword>
<name>A0A318SP52_9DEIO</name>
<evidence type="ECO:0000256" key="1">
    <source>
        <dbReference type="ARBA" id="ARBA00006068"/>
    </source>
</evidence>
<comment type="similarity">
    <text evidence="1">Belongs to the LytR/CpsA/Psr (LCP) family.</text>
</comment>
<protein>
    <submittedName>
        <fullName evidence="4">LytR family transcriptional attenuator</fullName>
    </submittedName>
</protein>
<dbReference type="AlphaFoldDB" id="A0A318SP52"/>
<dbReference type="RefSeq" id="WP_110886300.1">
    <property type="nucleotide sequence ID" value="NZ_QJSX01000005.1"/>
</dbReference>
<dbReference type="InterPro" id="IPR027381">
    <property type="entry name" value="LytR/CpsA/Psr_C"/>
</dbReference>
<dbReference type="Pfam" id="PF03816">
    <property type="entry name" value="LytR_cpsA_psr"/>
    <property type="match status" value="1"/>
</dbReference>
<gene>
    <name evidence="4" type="ORF">DES52_105168</name>
</gene>
<evidence type="ECO:0000313" key="5">
    <source>
        <dbReference type="Proteomes" id="UP000248326"/>
    </source>
</evidence>
<reference evidence="4 5" key="1">
    <citation type="submission" date="2018-06" db="EMBL/GenBank/DDBJ databases">
        <title>Genomic Encyclopedia of Type Strains, Phase IV (KMG-IV): sequencing the most valuable type-strain genomes for metagenomic binning, comparative biology and taxonomic classification.</title>
        <authorList>
            <person name="Goeker M."/>
        </authorList>
    </citation>
    <scope>NUCLEOTIDE SEQUENCE [LARGE SCALE GENOMIC DNA]</scope>
    <source>
        <strain evidence="4 5">DSM 18048</strain>
    </source>
</reference>
<sequence>MRPSGARTFYSENVRTVPLWRALQLSAIALASVSLAGYWTMTSTAGEARRVAQTTPGTPPQFTMLLAGRDIAYCYYHTPCKDQNSPEARKMTNTDTIMLLRVSASGVNVLSIPRDTQAGEFRTDLTWSAQKVNASYSFGGPERLVQRVEEITGDRIDYYAVVKTTYVASVIDALGGLDVNVPEPGIEWIDNAANVNFKLSPGQHHLAGPEAVLYMRVRKGFGDDYGRMDHQKAAIAQLVGKLKSARGLAALPTLLFGFQEGVETNADPAMLEQMRPFLGDYALNFATLPTTEIRGTTNLAPDRAALARLWGSGAPTLVAQQKASVRIFDASGENLGQKLAWALKGRGYVVSNVEAQPAHDESSQVFTVDEVGSATDLASLLGLPRLQGLRFPVETGEVGVLLGRDALQHFAELAALNPPRESAHLNGVTHD</sequence>
<dbReference type="Gene3D" id="3.40.630.190">
    <property type="entry name" value="LCP protein"/>
    <property type="match status" value="1"/>
</dbReference>
<dbReference type="Pfam" id="PF13399">
    <property type="entry name" value="LytR_C"/>
    <property type="match status" value="1"/>
</dbReference>
<dbReference type="Proteomes" id="UP000248326">
    <property type="component" value="Unassembled WGS sequence"/>
</dbReference>
<proteinExistence type="inferred from homology"/>
<feature type="domain" description="LytR/CpsA/Psr regulator C-terminal" evidence="3">
    <location>
        <begin position="324"/>
        <end position="405"/>
    </location>
</feature>
<feature type="domain" description="Cell envelope-related transcriptional attenuator" evidence="2">
    <location>
        <begin position="93"/>
        <end position="243"/>
    </location>
</feature>
<dbReference type="EMBL" id="QJSX01000005">
    <property type="protein sequence ID" value="PYE54530.1"/>
    <property type="molecule type" value="Genomic_DNA"/>
</dbReference>
<dbReference type="OrthoDB" id="56518at2"/>
<dbReference type="NCBIfam" id="TIGR00350">
    <property type="entry name" value="lytR_cpsA_psr"/>
    <property type="match status" value="1"/>
</dbReference>